<accession>A0ABS9L0U5</accession>
<sequence length="496" mass="55750">MLKNLLNSCILISLFAVRSLAQSCTPQGDEITFGTNDTWIGYVYDNSDLTNYKGYILQGTPGNPAFDQAFGGFYVNFPTNGCTVHTESFSVRYKLRKTFAPGDYDFNITGDDGYRLSIDGGITWAVNNWSFNGYTENTVTLSLNGTYDLVLEYYEYAHNNRITFQVSNACLGTGSTTVYGANNVWRGYVYNGTDFNFFKGLRNQGSSVSSDFDENFGGAYVRFNTSSCALLSEQFSVRYRLSRTFSPNNYSFIVGSEDGYRLSFDGGASWAIDNWSNTSYTSSNLMVNLNGAYNMVLEYREFSGTNRIFFSSGLAVVLPVELISFSARKTSSGILVNWRVGTSADLLRFEIERSSDGQQFRTVGDKPVSLFSDRYDFLDPFSPSGQIYYRLKILERSGKIYYSKPVIIPYENQGFKVFPTLVNNGNFYFANNQPLKAAVIHVVDFAGRPIHKYLLNDLAAQQTTSLRLPAFITKGFYFIKLEEAGVLRVAEKIYVQ</sequence>
<name>A0ABS9L0U5_9BACT</name>
<dbReference type="InterPro" id="IPR037524">
    <property type="entry name" value="PA14/GLEYA"/>
</dbReference>
<gene>
    <name evidence="3" type="ORF">LZZ85_27525</name>
</gene>
<feature type="domain" description="PA14" evidence="2">
    <location>
        <begin position="34"/>
        <end position="182"/>
    </location>
</feature>
<evidence type="ECO:0000259" key="2">
    <source>
        <dbReference type="PROSITE" id="PS51820"/>
    </source>
</evidence>
<dbReference type="EMBL" id="JAKLTR010000032">
    <property type="protein sequence ID" value="MCG2618084.1"/>
    <property type="molecule type" value="Genomic_DNA"/>
</dbReference>
<organism evidence="3 4">
    <name type="scientific">Terrimonas ginsenosidimutans</name>
    <dbReference type="NCBI Taxonomy" id="2908004"/>
    <lineage>
        <taxon>Bacteria</taxon>
        <taxon>Pseudomonadati</taxon>
        <taxon>Bacteroidota</taxon>
        <taxon>Chitinophagia</taxon>
        <taxon>Chitinophagales</taxon>
        <taxon>Chitinophagaceae</taxon>
        <taxon>Terrimonas</taxon>
    </lineage>
</organism>
<keyword evidence="1" id="KW-0732">Signal</keyword>
<evidence type="ECO:0000313" key="4">
    <source>
        <dbReference type="Proteomes" id="UP001165367"/>
    </source>
</evidence>
<comment type="caution">
    <text evidence="3">The sequence shown here is derived from an EMBL/GenBank/DDBJ whole genome shotgun (WGS) entry which is preliminary data.</text>
</comment>
<dbReference type="Proteomes" id="UP001165367">
    <property type="component" value="Unassembled WGS sequence"/>
</dbReference>
<feature type="signal peptide" evidence="1">
    <location>
        <begin position="1"/>
        <end position="21"/>
    </location>
</feature>
<dbReference type="SUPFAM" id="SSF56988">
    <property type="entry name" value="Anthrax protective antigen"/>
    <property type="match status" value="1"/>
</dbReference>
<evidence type="ECO:0000313" key="3">
    <source>
        <dbReference type="EMBL" id="MCG2618084.1"/>
    </source>
</evidence>
<proteinExistence type="predicted"/>
<protein>
    <recommendedName>
        <fullName evidence="2">PA14 domain-containing protein</fullName>
    </recommendedName>
</protein>
<keyword evidence="4" id="KW-1185">Reference proteome</keyword>
<dbReference type="Gene3D" id="3.90.182.10">
    <property type="entry name" value="Toxin - Anthrax Protective Antigen,domain 1"/>
    <property type="match status" value="1"/>
</dbReference>
<dbReference type="PROSITE" id="PS51820">
    <property type="entry name" value="PA14"/>
    <property type="match status" value="1"/>
</dbReference>
<reference evidence="3" key="1">
    <citation type="submission" date="2022-01" db="EMBL/GenBank/DDBJ databases">
        <authorList>
            <person name="Jo J.-H."/>
            <person name="Im W.-T."/>
        </authorList>
    </citation>
    <scope>NUCLEOTIDE SEQUENCE</scope>
    <source>
        <strain evidence="3">NA20</strain>
    </source>
</reference>
<evidence type="ECO:0000256" key="1">
    <source>
        <dbReference type="SAM" id="SignalP"/>
    </source>
</evidence>
<dbReference type="RefSeq" id="WP_237877207.1">
    <property type="nucleotide sequence ID" value="NZ_JAKLTR010000032.1"/>
</dbReference>
<feature type="chain" id="PRO_5046310796" description="PA14 domain-containing protein" evidence="1">
    <location>
        <begin position="22"/>
        <end position="496"/>
    </location>
</feature>